<keyword evidence="1" id="KW-1133">Transmembrane helix</keyword>
<dbReference type="AlphaFoldDB" id="A0A284R686"/>
<keyword evidence="1" id="KW-0472">Membrane</keyword>
<name>A0A284R686_ARMOS</name>
<evidence type="ECO:0000313" key="2">
    <source>
        <dbReference type="EMBL" id="SJL04233.1"/>
    </source>
</evidence>
<keyword evidence="3" id="KW-1185">Reference proteome</keyword>
<sequence>MDANGTHHALTRNDWLSESEISDSQVSTELMKMPYYDTLGFWITSLSVSTGAISVHFHRQQSATMSGRHIFSAVMFGRGKFQPGVLLSLLLNILTSKETRSLTAFFLRT</sequence>
<accession>A0A284R686</accession>
<feature type="transmembrane region" description="Helical" evidence="1">
    <location>
        <begin position="39"/>
        <end position="58"/>
    </location>
</feature>
<evidence type="ECO:0000313" key="3">
    <source>
        <dbReference type="Proteomes" id="UP000219338"/>
    </source>
</evidence>
<dbReference type="OrthoDB" id="429813at2759"/>
<protein>
    <submittedName>
        <fullName evidence="2">Uncharacterized protein</fullName>
    </submittedName>
</protein>
<proteinExistence type="predicted"/>
<reference evidence="3" key="1">
    <citation type="journal article" date="2017" name="Nat. Ecol. Evol.">
        <title>Genome expansion and lineage-specific genetic innovations in the forest pathogenic fungi Armillaria.</title>
        <authorList>
            <person name="Sipos G."/>
            <person name="Prasanna A.N."/>
            <person name="Walter M.C."/>
            <person name="O'Connor E."/>
            <person name="Balint B."/>
            <person name="Krizsan K."/>
            <person name="Kiss B."/>
            <person name="Hess J."/>
            <person name="Varga T."/>
            <person name="Slot J."/>
            <person name="Riley R."/>
            <person name="Boka B."/>
            <person name="Rigling D."/>
            <person name="Barry K."/>
            <person name="Lee J."/>
            <person name="Mihaltcheva S."/>
            <person name="LaButti K."/>
            <person name="Lipzen A."/>
            <person name="Waldron R."/>
            <person name="Moloney N.M."/>
            <person name="Sperisen C."/>
            <person name="Kredics L."/>
            <person name="Vagvoelgyi C."/>
            <person name="Patrignani A."/>
            <person name="Fitzpatrick D."/>
            <person name="Nagy I."/>
            <person name="Doyle S."/>
            <person name="Anderson J.B."/>
            <person name="Grigoriev I.V."/>
            <person name="Gueldener U."/>
            <person name="Muensterkoetter M."/>
            <person name="Nagy L.G."/>
        </authorList>
    </citation>
    <scope>NUCLEOTIDE SEQUENCE [LARGE SCALE GENOMIC DNA]</scope>
    <source>
        <strain evidence="3">C18/9</strain>
    </source>
</reference>
<evidence type="ECO:0000256" key="1">
    <source>
        <dbReference type="SAM" id="Phobius"/>
    </source>
</evidence>
<dbReference type="Proteomes" id="UP000219338">
    <property type="component" value="Unassembled WGS sequence"/>
</dbReference>
<gene>
    <name evidence="2" type="ORF">ARMOST_07594</name>
</gene>
<dbReference type="EMBL" id="FUEG01000005">
    <property type="protein sequence ID" value="SJL04233.1"/>
    <property type="molecule type" value="Genomic_DNA"/>
</dbReference>
<keyword evidence="1" id="KW-0812">Transmembrane</keyword>
<organism evidence="2 3">
    <name type="scientific">Armillaria ostoyae</name>
    <name type="common">Armillaria root rot fungus</name>
    <dbReference type="NCBI Taxonomy" id="47428"/>
    <lineage>
        <taxon>Eukaryota</taxon>
        <taxon>Fungi</taxon>
        <taxon>Dikarya</taxon>
        <taxon>Basidiomycota</taxon>
        <taxon>Agaricomycotina</taxon>
        <taxon>Agaricomycetes</taxon>
        <taxon>Agaricomycetidae</taxon>
        <taxon>Agaricales</taxon>
        <taxon>Marasmiineae</taxon>
        <taxon>Physalacriaceae</taxon>
        <taxon>Armillaria</taxon>
    </lineage>
</organism>